<comment type="similarity">
    <text evidence="1">Belongs to the acetyltransferase family. GNAT subfamily.</text>
</comment>
<dbReference type="AlphaFoldDB" id="A0A8X6RIZ3"/>
<dbReference type="InterPro" id="IPR016181">
    <property type="entry name" value="Acyl_CoA_acyltransferase"/>
</dbReference>
<feature type="domain" description="N-acetyltransferase" evidence="5">
    <location>
        <begin position="14"/>
        <end position="133"/>
    </location>
</feature>
<evidence type="ECO:0000259" key="5">
    <source>
        <dbReference type="Pfam" id="PF13302"/>
    </source>
</evidence>
<dbReference type="EMBL" id="BMAU01021126">
    <property type="protein sequence ID" value="GFX91350.1"/>
    <property type="molecule type" value="Genomic_DNA"/>
</dbReference>
<evidence type="ECO:0000313" key="6">
    <source>
        <dbReference type="EMBL" id="GFX91350.1"/>
    </source>
</evidence>
<dbReference type="GO" id="GO:0008080">
    <property type="term" value="F:N-acetyltransferase activity"/>
    <property type="evidence" value="ECO:0007669"/>
    <property type="project" value="InterPro"/>
</dbReference>
<dbReference type="InterPro" id="IPR000182">
    <property type="entry name" value="GNAT_dom"/>
</dbReference>
<name>A0A8X6RIZ3_TRICX</name>
<dbReference type="InterPro" id="IPR039135">
    <property type="entry name" value="NAT9-like"/>
</dbReference>
<organism evidence="6 7">
    <name type="scientific">Trichonephila clavipes</name>
    <name type="common">Golden silk orbweaver</name>
    <name type="synonym">Nephila clavipes</name>
    <dbReference type="NCBI Taxonomy" id="2585209"/>
    <lineage>
        <taxon>Eukaryota</taxon>
        <taxon>Metazoa</taxon>
        <taxon>Ecdysozoa</taxon>
        <taxon>Arthropoda</taxon>
        <taxon>Chelicerata</taxon>
        <taxon>Arachnida</taxon>
        <taxon>Araneae</taxon>
        <taxon>Araneomorphae</taxon>
        <taxon>Entelegynae</taxon>
        <taxon>Araneoidea</taxon>
        <taxon>Nephilidae</taxon>
        <taxon>Trichonephila</taxon>
    </lineage>
</organism>
<dbReference type="SUPFAM" id="SSF55729">
    <property type="entry name" value="Acyl-CoA N-acyltransferases (Nat)"/>
    <property type="match status" value="1"/>
</dbReference>
<reference evidence="6" key="1">
    <citation type="submission" date="2020-08" db="EMBL/GenBank/DDBJ databases">
        <title>Multicomponent nature underlies the extraordinary mechanical properties of spider dragline silk.</title>
        <authorList>
            <person name="Kono N."/>
            <person name="Nakamura H."/>
            <person name="Mori M."/>
            <person name="Yoshida Y."/>
            <person name="Ohtoshi R."/>
            <person name="Malay A.D."/>
            <person name="Moran D.A.P."/>
            <person name="Tomita M."/>
            <person name="Numata K."/>
            <person name="Arakawa K."/>
        </authorList>
    </citation>
    <scope>NUCLEOTIDE SEQUENCE</scope>
</reference>
<sequence length="198" mass="22652">MKINSCTKIVGEKIVLVPYKKIHVEKYHSWMQSPELLELTASEPLSLEQEYEMQNSWFEDDDKCTFIVLDKEVLKETEDEVESMIGDVNLYLNDPDNANGAEIEIMIADPSHRSKGKGKEALLLMLRYVFSSIVRDFLELFYNLWRTVLAKNKIVLDPALRLKSFRTPKTQQLVSEVGLNANNKSDGGPVPDSSRKID</sequence>
<comment type="caution">
    <text evidence="6">The sequence shown here is derived from an EMBL/GenBank/DDBJ whole genome shotgun (WGS) entry which is preliminary data.</text>
</comment>
<accession>A0A8X6RIZ3</accession>
<gene>
    <name evidence="6" type="primary">nat9</name>
    <name evidence="6" type="ORF">TNCV_3688141</name>
</gene>
<dbReference type="PANTHER" id="PTHR13256">
    <property type="entry name" value="N-ACETYLTRANSFERASE 9"/>
    <property type="match status" value="1"/>
</dbReference>
<evidence type="ECO:0000256" key="3">
    <source>
        <dbReference type="ARBA" id="ARBA00023315"/>
    </source>
</evidence>
<dbReference type="Proteomes" id="UP000887159">
    <property type="component" value="Unassembled WGS sequence"/>
</dbReference>
<dbReference type="Gene3D" id="3.40.630.30">
    <property type="match status" value="1"/>
</dbReference>
<dbReference type="PANTHER" id="PTHR13256:SF16">
    <property type="entry name" value="ALPHA_BETA-TUBULIN-N-ACETYLTRANSFERASE 9"/>
    <property type="match status" value="1"/>
</dbReference>
<keyword evidence="3" id="KW-0012">Acyltransferase</keyword>
<proteinExistence type="inferred from homology"/>
<evidence type="ECO:0000256" key="1">
    <source>
        <dbReference type="ARBA" id="ARBA00009342"/>
    </source>
</evidence>
<keyword evidence="2" id="KW-0808">Transferase</keyword>
<feature type="region of interest" description="Disordered" evidence="4">
    <location>
        <begin position="177"/>
        <end position="198"/>
    </location>
</feature>
<evidence type="ECO:0000256" key="2">
    <source>
        <dbReference type="ARBA" id="ARBA00022679"/>
    </source>
</evidence>
<protein>
    <submittedName>
        <fullName evidence="6">N-acetyltransferase 9-like protein</fullName>
    </submittedName>
</protein>
<evidence type="ECO:0000256" key="4">
    <source>
        <dbReference type="SAM" id="MobiDB-lite"/>
    </source>
</evidence>
<evidence type="ECO:0000313" key="7">
    <source>
        <dbReference type="Proteomes" id="UP000887159"/>
    </source>
</evidence>
<dbReference type="Pfam" id="PF13302">
    <property type="entry name" value="Acetyltransf_3"/>
    <property type="match status" value="1"/>
</dbReference>
<keyword evidence="7" id="KW-1185">Reference proteome</keyword>